<dbReference type="PANTHER" id="PTHR22937">
    <property type="entry name" value="E3 UBIQUITIN-PROTEIN LIGASE RNF165"/>
    <property type="match status" value="1"/>
</dbReference>
<dbReference type="EC" id="2.3.2.27" evidence="2"/>
<evidence type="ECO:0000256" key="5">
    <source>
        <dbReference type="ARBA" id="ARBA00022771"/>
    </source>
</evidence>
<name>A0A7J0GNU2_9ERIC</name>
<keyword evidence="4" id="KW-0479">Metal-binding</keyword>
<dbReference type="InterPro" id="IPR045191">
    <property type="entry name" value="MBR1/2-like"/>
</dbReference>
<keyword evidence="5" id="KW-0863">Zinc-finger</keyword>
<evidence type="ECO:0000256" key="7">
    <source>
        <dbReference type="ARBA" id="ARBA00022833"/>
    </source>
</evidence>
<dbReference type="OrthoDB" id="8062037at2759"/>
<evidence type="ECO:0000313" key="9">
    <source>
        <dbReference type="EMBL" id="GFZ12418.1"/>
    </source>
</evidence>
<evidence type="ECO:0000256" key="4">
    <source>
        <dbReference type="ARBA" id="ARBA00022723"/>
    </source>
</evidence>
<dbReference type="GO" id="GO:0008270">
    <property type="term" value="F:zinc ion binding"/>
    <property type="evidence" value="ECO:0007669"/>
    <property type="project" value="UniProtKB-KW"/>
</dbReference>
<feature type="region of interest" description="Disordered" evidence="8">
    <location>
        <begin position="120"/>
        <end position="139"/>
    </location>
</feature>
<evidence type="ECO:0000256" key="1">
    <source>
        <dbReference type="ARBA" id="ARBA00000900"/>
    </source>
</evidence>
<proteinExistence type="predicted"/>
<dbReference type="EMBL" id="BJWL01000023">
    <property type="protein sequence ID" value="GFZ12418.1"/>
    <property type="molecule type" value="Genomic_DNA"/>
</dbReference>
<keyword evidence="7" id="KW-0862">Zinc</keyword>
<comment type="caution">
    <text evidence="9">The sequence shown here is derived from an EMBL/GenBank/DDBJ whole genome shotgun (WGS) entry which is preliminary data.</text>
</comment>
<sequence length="478" mass="52515">MGQRNLLCSGQMLDLEHDQQAQSHLPPEPFVHFGNITTFPQPNVHTILPAARNTANFDIHRLPDGHENALFYGMSQYNGFQHQTVRNLDLGVATASNYYNPYMTPSGTGVFHFPVNQAPRDQLPSSSSSRNIGIPTDDYRRNDHFMDGVRAPFKRKNAEGIPSNFQYCHASAGSSSAIIPLNTRPIDPGVTLMDAASFPDPVLAQNPNHLIQANYVGQAFPSASSPWLGQQFSSNSGDGGTLTWSHAPALTYSNGSGISGGCTEPANMGAHGYQETASNRNSTPFLHLPPIRQGHSNLHHPSHPMQGVRGQNINFHSQVATTSHRFSTNNPFQDGIEVGPRYVGPAPPTGIRIYRPHRRALMPEAAVRHHDLPRLRVLPADEVAILESPGYYEVGSSHDHHREMRLDIDHMSYEELLALGEQIGNVGTGLSEETISSRLKTRTYMNLEEAACVDQEIDFCVICQVIAGSFTGHILILE</sequence>
<comment type="catalytic activity">
    <reaction evidence="1">
        <text>S-ubiquitinyl-[E2 ubiquitin-conjugating enzyme]-L-cysteine + [acceptor protein]-L-lysine = [E2 ubiquitin-conjugating enzyme]-L-cysteine + N(6)-ubiquitinyl-[acceptor protein]-L-lysine.</text>
        <dbReference type="EC" id="2.3.2.27"/>
    </reaction>
</comment>
<dbReference type="PANTHER" id="PTHR22937:SF222">
    <property type="entry name" value="RING-TYPE E3 UBIQUITIN TRANSFERASE"/>
    <property type="match status" value="1"/>
</dbReference>
<gene>
    <name evidence="9" type="ORF">Acr_23g0008030</name>
</gene>
<accession>A0A7J0GNU2</accession>
<evidence type="ECO:0000256" key="2">
    <source>
        <dbReference type="ARBA" id="ARBA00012483"/>
    </source>
</evidence>
<organism evidence="9 10">
    <name type="scientific">Actinidia rufa</name>
    <dbReference type="NCBI Taxonomy" id="165716"/>
    <lineage>
        <taxon>Eukaryota</taxon>
        <taxon>Viridiplantae</taxon>
        <taxon>Streptophyta</taxon>
        <taxon>Embryophyta</taxon>
        <taxon>Tracheophyta</taxon>
        <taxon>Spermatophyta</taxon>
        <taxon>Magnoliopsida</taxon>
        <taxon>eudicotyledons</taxon>
        <taxon>Gunneridae</taxon>
        <taxon>Pentapetalae</taxon>
        <taxon>asterids</taxon>
        <taxon>Ericales</taxon>
        <taxon>Actinidiaceae</taxon>
        <taxon>Actinidia</taxon>
    </lineage>
</organism>
<dbReference type="AlphaFoldDB" id="A0A7J0GNU2"/>
<keyword evidence="6" id="KW-0833">Ubl conjugation pathway</keyword>
<keyword evidence="3" id="KW-0808">Transferase</keyword>
<reference evidence="9 10" key="1">
    <citation type="submission" date="2019-07" db="EMBL/GenBank/DDBJ databases">
        <title>De Novo Assembly of kiwifruit Actinidia rufa.</title>
        <authorList>
            <person name="Sugita-Konishi S."/>
            <person name="Sato K."/>
            <person name="Mori E."/>
            <person name="Abe Y."/>
            <person name="Kisaki G."/>
            <person name="Hamano K."/>
            <person name="Suezawa K."/>
            <person name="Otani M."/>
            <person name="Fukuda T."/>
            <person name="Manabe T."/>
            <person name="Gomi K."/>
            <person name="Tabuchi M."/>
            <person name="Akimitsu K."/>
            <person name="Kataoka I."/>
        </authorList>
    </citation>
    <scope>NUCLEOTIDE SEQUENCE [LARGE SCALE GENOMIC DNA]</scope>
    <source>
        <strain evidence="10">cv. Fuchu</strain>
    </source>
</reference>
<protein>
    <recommendedName>
        <fullName evidence="2">RING-type E3 ubiquitin transferase</fullName>
        <ecNumber evidence="2">2.3.2.27</ecNumber>
    </recommendedName>
</protein>
<evidence type="ECO:0000313" key="10">
    <source>
        <dbReference type="Proteomes" id="UP000585474"/>
    </source>
</evidence>
<dbReference type="GO" id="GO:0061630">
    <property type="term" value="F:ubiquitin protein ligase activity"/>
    <property type="evidence" value="ECO:0007669"/>
    <property type="project" value="UniProtKB-EC"/>
</dbReference>
<evidence type="ECO:0000256" key="3">
    <source>
        <dbReference type="ARBA" id="ARBA00022679"/>
    </source>
</evidence>
<keyword evidence="10" id="KW-1185">Reference proteome</keyword>
<evidence type="ECO:0000256" key="6">
    <source>
        <dbReference type="ARBA" id="ARBA00022786"/>
    </source>
</evidence>
<dbReference type="Proteomes" id="UP000585474">
    <property type="component" value="Unassembled WGS sequence"/>
</dbReference>
<dbReference type="GO" id="GO:0005634">
    <property type="term" value="C:nucleus"/>
    <property type="evidence" value="ECO:0007669"/>
    <property type="project" value="TreeGrafter"/>
</dbReference>
<evidence type="ECO:0000256" key="8">
    <source>
        <dbReference type="SAM" id="MobiDB-lite"/>
    </source>
</evidence>